<dbReference type="RefSeq" id="WP_101645257.1">
    <property type="nucleotide sequence ID" value="NZ_PGUY01000067.1"/>
</dbReference>
<dbReference type="SUPFAM" id="SSF55718">
    <property type="entry name" value="SCP-like"/>
    <property type="match status" value="1"/>
</dbReference>
<protein>
    <recommendedName>
        <fullName evidence="1">SCP2 domain-containing protein</fullName>
    </recommendedName>
</protein>
<dbReference type="OrthoDB" id="2873917at2"/>
<keyword evidence="3" id="KW-1185">Reference proteome</keyword>
<feature type="domain" description="SCP2" evidence="1">
    <location>
        <begin position="25"/>
        <end position="102"/>
    </location>
</feature>
<name>A0A2N5M150_9BACI</name>
<proteinExistence type="predicted"/>
<dbReference type="EMBL" id="PGUY01000067">
    <property type="protein sequence ID" value="PLT28079.1"/>
    <property type="molecule type" value="Genomic_DNA"/>
</dbReference>
<evidence type="ECO:0000313" key="3">
    <source>
        <dbReference type="Proteomes" id="UP000234748"/>
    </source>
</evidence>
<evidence type="ECO:0000259" key="1">
    <source>
        <dbReference type="Pfam" id="PF02036"/>
    </source>
</evidence>
<dbReference type="Pfam" id="PF02036">
    <property type="entry name" value="SCP2"/>
    <property type="match status" value="1"/>
</dbReference>
<reference evidence="2 3" key="1">
    <citation type="submission" date="2017-11" db="EMBL/GenBank/DDBJ databases">
        <title>Comparitive Functional Genomics of Dry Heat Resistant strains isolated from the Viking Spacecraft.</title>
        <authorList>
            <person name="Seuylemezian A."/>
            <person name="Cooper K."/>
            <person name="Vaishampayan P."/>
        </authorList>
    </citation>
    <scope>NUCLEOTIDE SEQUENCE [LARGE SCALE GENOMIC DNA]</scope>
    <source>
        <strain evidence="2 3">V1-29</strain>
    </source>
</reference>
<dbReference type="AlphaFoldDB" id="A0A2N5M150"/>
<evidence type="ECO:0000313" key="2">
    <source>
        <dbReference type="EMBL" id="PLT28079.1"/>
    </source>
</evidence>
<gene>
    <name evidence="2" type="ORF">CUU66_20505</name>
</gene>
<dbReference type="InterPro" id="IPR003033">
    <property type="entry name" value="SCP2_sterol-bd_dom"/>
</dbReference>
<organism evidence="2 3">
    <name type="scientific">Peribacillus deserti</name>
    <dbReference type="NCBI Taxonomy" id="673318"/>
    <lineage>
        <taxon>Bacteria</taxon>
        <taxon>Bacillati</taxon>
        <taxon>Bacillota</taxon>
        <taxon>Bacilli</taxon>
        <taxon>Bacillales</taxon>
        <taxon>Bacillaceae</taxon>
        <taxon>Peribacillus</taxon>
    </lineage>
</organism>
<comment type="caution">
    <text evidence="2">The sequence shown here is derived from an EMBL/GenBank/DDBJ whole genome shotgun (WGS) entry which is preliminary data.</text>
</comment>
<sequence length="123" mass="14467">MELVFHCFLENLKKKPYLLPILSNNSRTICFQTGKGKNILYLSKKKQYMVTTEENVHFYIRGQEDSLTNLLMGKEKLQTLVKEEQIHVEGSFRDLLYLESLFLLNQPYLEGNSEKRMEETDNG</sequence>
<dbReference type="InterPro" id="IPR036527">
    <property type="entry name" value="SCP2_sterol-bd_dom_sf"/>
</dbReference>
<dbReference type="Proteomes" id="UP000234748">
    <property type="component" value="Unassembled WGS sequence"/>
</dbReference>
<accession>A0A2N5M150</accession>